<dbReference type="EMBL" id="AZAC01000083">
    <property type="protein sequence ID" value="KIX10788.1"/>
    <property type="molecule type" value="Genomic_DNA"/>
</dbReference>
<dbReference type="InParanoid" id="A0A0D2HJE1"/>
<dbReference type="Proteomes" id="UP000032233">
    <property type="component" value="Unassembled WGS sequence"/>
</dbReference>
<dbReference type="InterPro" id="IPR007607">
    <property type="entry name" value="BacA/B"/>
</dbReference>
<evidence type="ECO:0000256" key="1">
    <source>
        <dbReference type="SAM" id="MobiDB-lite"/>
    </source>
</evidence>
<feature type="region of interest" description="Disordered" evidence="1">
    <location>
        <begin position="87"/>
        <end position="113"/>
    </location>
</feature>
<name>A0A0D2HJE1_9BACT</name>
<evidence type="ECO:0000313" key="3">
    <source>
        <dbReference type="Proteomes" id="UP000032233"/>
    </source>
</evidence>
<feature type="compositionally biased region" description="Basic and acidic residues" evidence="1">
    <location>
        <begin position="87"/>
        <end position="100"/>
    </location>
</feature>
<dbReference type="Pfam" id="PF04519">
    <property type="entry name" value="Bactofilin"/>
    <property type="match status" value="1"/>
</dbReference>
<evidence type="ECO:0008006" key="4">
    <source>
        <dbReference type="Google" id="ProtNLM"/>
    </source>
</evidence>
<keyword evidence="3" id="KW-1185">Reference proteome</keyword>
<protein>
    <recommendedName>
        <fullName evidence="4">Cell shape determination protein CcmA</fullName>
    </recommendedName>
</protein>
<dbReference type="RefSeq" id="WP_044352886.1">
    <property type="nucleotide sequence ID" value="NZ_AZAC01000083.1"/>
</dbReference>
<evidence type="ECO:0000313" key="2">
    <source>
        <dbReference type="EMBL" id="KIX10788.1"/>
    </source>
</evidence>
<comment type="caution">
    <text evidence="2">The sequence shown here is derived from an EMBL/GenBank/DDBJ whole genome shotgun (WGS) entry which is preliminary data.</text>
</comment>
<organism evidence="2 3">
    <name type="scientific">Dethiosulfatarculus sandiegensis</name>
    <dbReference type="NCBI Taxonomy" id="1429043"/>
    <lineage>
        <taxon>Bacteria</taxon>
        <taxon>Pseudomonadati</taxon>
        <taxon>Thermodesulfobacteriota</taxon>
        <taxon>Desulfarculia</taxon>
        <taxon>Desulfarculales</taxon>
        <taxon>Desulfarculaceae</taxon>
        <taxon>Dethiosulfatarculus</taxon>
    </lineage>
</organism>
<dbReference type="AlphaFoldDB" id="A0A0D2HJE1"/>
<dbReference type="OrthoDB" id="5738271at2"/>
<gene>
    <name evidence="2" type="ORF">X474_27685</name>
</gene>
<reference evidence="2 3" key="1">
    <citation type="submission" date="2013-11" db="EMBL/GenBank/DDBJ databases">
        <title>Metagenomic analysis of a methanogenic consortium involved in long chain n-alkane degradation.</title>
        <authorList>
            <person name="Davidova I.A."/>
            <person name="Callaghan A.V."/>
            <person name="Wawrik B."/>
            <person name="Pruitt S."/>
            <person name="Marks C."/>
            <person name="Duncan K.E."/>
            <person name="Suflita J.M."/>
        </authorList>
    </citation>
    <scope>NUCLEOTIDE SEQUENCE [LARGE SCALE GENOMIC DNA]</scope>
    <source>
        <strain evidence="2 3">SPR</strain>
    </source>
</reference>
<accession>A0A0D2HJE1</accession>
<proteinExistence type="predicted"/>
<sequence>MFGKKKPAPTAEPTGDKSSVFVSGTLVLGNVYSESGLVVQGGIKGDVFGNRVTVKPQGWIQGTLTCRELVIERGGVVDGDIKVIDDKTDQPRTSVEKKTGPEALPFNEASQGA</sequence>